<organism evidence="2 3">
    <name type="scientific">Stylosanthes scabra</name>
    <dbReference type="NCBI Taxonomy" id="79078"/>
    <lineage>
        <taxon>Eukaryota</taxon>
        <taxon>Viridiplantae</taxon>
        <taxon>Streptophyta</taxon>
        <taxon>Embryophyta</taxon>
        <taxon>Tracheophyta</taxon>
        <taxon>Spermatophyta</taxon>
        <taxon>Magnoliopsida</taxon>
        <taxon>eudicotyledons</taxon>
        <taxon>Gunneridae</taxon>
        <taxon>Pentapetalae</taxon>
        <taxon>rosids</taxon>
        <taxon>fabids</taxon>
        <taxon>Fabales</taxon>
        <taxon>Fabaceae</taxon>
        <taxon>Papilionoideae</taxon>
        <taxon>50 kb inversion clade</taxon>
        <taxon>dalbergioids sensu lato</taxon>
        <taxon>Dalbergieae</taxon>
        <taxon>Pterocarpus clade</taxon>
        <taxon>Stylosanthes</taxon>
    </lineage>
</organism>
<keyword evidence="3" id="KW-1185">Reference proteome</keyword>
<feature type="compositionally biased region" description="Basic and acidic residues" evidence="1">
    <location>
        <begin position="1"/>
        <end position="18"/>
    </location>
</feature>
<evidence type="ECO:0000313" key="2">
    <source>
        <dbReference type="EMBL" id="MED6207210.1"/>
    </source>
</evidence>
<evidence type="ECO:0000256" key="1">
    <source>
        <dbReference type="SAM" id="MobiDB-lite"/>
    </source>
</evidence>
<gene>
    <name evidence="2" type="ORF">PIB30_033715</name>
</gene>
<evidence type="ECO:0000313" key="3">
    <source>
        <dbReference type="Proteomes" id="UP001341840"/>
    </source>
</evidence>
<accession>A0ABU6YBJ6</accession>
<protein>
    <recommendedName>
        <fullName evidence="4">DUF4283 domain-containing protein</fullName>
    </recommendedName>
</protein>
<comment type="caution">
    <text evidence="2">The sequence shown here is derived from an EMBL/GenBank/DDBJ whole genome shotgun (WGS) entry which is preliminary data.</text>
</comment>
<feature type="region of interest" description="Disordered" evidence="1">
    <location>
        <begin position="1"/>
        <end position="35"/>
    </location>
</feature>
<reference evidence="2 3" key="1">
    <citation type="journal article" date="2023" name="Plants (Basel)">
        <title>Bridging the Gap: Combining Genomics and Transcriptomics Approaches to Understand Stylosanthes scabra, an Orphan Legume from the Brazilian Caatinga.</title>
        <authorList>
            <person name="Ferreira-Neto J.R.C."/>
            <person name="da Silva M.D."/>
            <person name="Binneck E."/>
            <person name="de Melo N.F."/>
            <person name="da Silva R.H."/>
            <person name="de Melo A.L.T.M."/>
            <person name="Pandolfi V."/>
            <person name="Bustamante F.O."/>
            <person name="Brasileiro-Vidal A.C."/>
            <person name="Benko-Iseppon A.M."/>
        </authorList>
    </citation>
    <scope>NUCLEOTIDE SEQUENCE [LARGE SCALE GENOMIC DNA]</scope>
    <source>
        <tissue evidence="2">Leaves</tissue>
    </source>
</reference>
<sequence>MRESESRGDGSRVKRDEYVGLTGGSNKGQSVRGFPHGVQEDRERVKVDDKSSSFKVFFGKRLWVHLNQRFSFLMTHLMATDLRCYTALVHRLKHIWKLCGGYKILDVGFRNCYKIGKPIKVNVITKEAGCGRFARACAQIDLGNSMISKITVDDHLYEVEYKSFGHIQVDCGMKHTLPAPETPTKTPPALNNPVEERNKNIEKKMVSSMNINDGDIVTNKAKMLHAWRENHAQENISNLNCYEMGWTKVEEKRKRESRPNFCSF</sequence>
<name>A0ABU6YBJ6_9FABA</name>
<dbReference type="EMBL" id="JASCZI010241809">
    <property type="protein sequence ID" value="MED6207210.1"/>
    <property type="molecule type" value="Genomic_DNA"/>
</dbReference>
<dbReference type="Proteomes" id="UP001341840">
    <property type="component" value="Unassembled WGS sequence"/>
</dbReference>
<proteinExistence type="predicted"/>
<evidence type="ECO:0008006" key="4">
    <source>
        <dbReference type="Google" id="ProtNLM"/>
    </source>
</evidence>